<dbReference type="AlphaFoldDB" id="A0A1Y1V5N2"/>
<name>A0A1Y1V5N2_9FUNG</name>
<reference evidence="2 3" key="2">
    <citation type="submission" date="2016-08" db="EMBL/GenBank/DDBJ databases">
        <title>Pervasive Adenine N6-methylation of Active Genes in Fungi.</title>
        <authorList>
            <consortium name="DOE Joint Genome Institute"/>
            <person name="Mondo S.J."/>
            <person name="Dannebaum R.O."/>
            <person name="Kuo R.C."/>
            <person name="Labutti K."/>
            <person name="Haridas S."/>
            <person name="Kuo A."/>
            <person name="Salamov A."/>
            <person name="Ahrendt S.R."/>
            <person name="Lipzen A."/>
            <person name="Sullivan W."/>
            <person name="Andreopoulos W.B."/>
            <person name="Clum A."/>
            <person name="Lindquist E."/>
            <person name="Daum C."/>
            <person name="Ramamoorthy G.K."/>
            <person name="Gryganskyi A."/>
            <person name="Culley D."/>
            <person name="Magnuson J.K."/>
            <person name="James T.Y."/>
            <person name="O'Malley M.A."/>
            <person name="Stajich J.E."/>
            <person name="Spatafora J.W."/>
            <person name="Visel A."/>
            <person name="Grigoriev I.V."/>
        </authorList>
    </citation>
    <scope>NUCLEOTIDE SEQUENCE [LARGE SCALE GENOMIC DNA]</scope>
    <source>
        <strain evidence="3">finn</strain>
    </source>
</reference>
<comment type="caution">
    <text evidence="2">The sequence shown here is derived from an EMBL/GenBank/DDBJ whole genome shotgun (WGS) entry which is preliminary data.</text>
</comment>
<feature type="transmembrane region" description="Helical" evidence="1">
    <location>
        <begin position="30"/>
        <end position="49"/>
    </location>
</feature>
<sequence>MTLTVYIYVIAESLLILIDSQNVSLVVKDYFNTIGPLLYSISTIFNIFYPKFRMMKERIKNENIILNDYEKKKEYEYQRRFDDFSRIF</sequence>
<proteinExistence type="predicted"/>
<reference evidence="2 3" key="1">
    <citation type="submission" date="2016-08" db="EMBL/GenBank/DDBJ databases">
        <title>Genomes of anaerobic fungi encode conserved fungal cellulosomes for biomass hydrolysis.</title>
        <authorList>
            <consortium name="DOE Joint Genome Institute"/>
            <person name="Haitjema C.H."/>
            <person name="Gilmore S.P."/>
            <person name="Henske J.K."/>
            <person name="Solomon K.V."/>
            <person name="De Groot R."/>
            <person name="Kuo A."/>
            <person name="Mondo S.J."/>
            <person name="Salamov A.A."/>
            <person name="Labutti K."/>
            <person name="Zhao Z."/>
            <person name="Chiniquy J."/>
            <person name="Barry K."/>
            <person name="Brewer H.M."/>
            <person name="Purvine S.O."/>
            <person name="Wright A.T."/>
            <person name="Boxma B."/>
            <person name="Van Alen T."/>
            <person name="Hackstein J.H."/>
            <person name="Baker S.E."/>
            <person name="Grigoriev I.V."/>
            <person name="O'Malley M.A."/>
        </authorList>
    </citation>
    <scope>NUCLEOTIDE SEQUENCE [LARGE SCALE GENOMIC DNA]</scope>
    <source>
        <strain evidence="3">finn</strain>
    </source>
</reference>
<keyword evidence="1" id="KW-0812">Transmembrane</keyword>
<evidence type="ECO:0000313" key="2">
    <source>
        <dbReference type="EMBL" id="ORX46588.1"/>
    </source>
</evidence>
<keyword evidence="1" id="KW-0472">Membrane</keyword>
<evidence type="ECO:0000256" key="1">
    <source>
        <dbReference type="SAM" id="Phobius"/>
    </source>
</evidence>
<gene>
    <name evidence="2" type="ORF">BCR36DRAFT_585064</name>
</gene>
<organism evidence="2 3">
    <name type="scientific">Piromyces finnis</name>
    <dbReference type="NCBI Taxonomy" id="1754191"/>
    <lineage>
        <taxon>Eukaryota</taxon>
        <taxon>Fungi</taxon>
        <taxon>Fungi incertae sedis</taxon>
        <taxon>Chytridiomycota</taxon>
        <taxon>Chytridiomycota incertae sedis</taxon>
        <taxon>Neocallimastigomycetes</taxon>
        <taxon>Neocallimastigales</taxon>
        <taxon>Neocallimastigaceae</taxon>
        <taxon>Piromyces</taxon>
    </lineage>
</organism>
<dbReference type="EMBL" id="MCFH01000034">
    <property type="protein sequence ID" value="ORX46588.1"/>
    <property type="molecule type" value="Genomic_DNA"/>
</dbReference>
<keyword evidence="3" id="KW-1185">Reference proteome</keyword>
<keyword evidence="1" id="KW-1133">Transmembrane helix</keyword>
<dbReference type="OrthoDB" id="2159879at2759"/>
<accession>A0A1Y1V5N2</accession>
<protein>
    <submittedName>
        <fullName evidence="2">Uncharacterized protein</fullName>
    </submittedName>
</protein>
<evidence type="ECO:0000313" key="3">
    <source>
        <dbReference type="Proteomes" id="UP000193719"/>
    </source>
</evidence>
<dbReference type="Proteomes" id="UP000193719">
    <property type="component" value="Unassembled WGS sequence"/>
</dbReference>